<evidence type="ECO:0000313" key="2">
    <source>
        <dbReference type="EMBL" id="CAH2320344.1"/>
    </source>
</evidence>
<evidence type="ECO:0000256" key="1">
    <source>
        <dbReference type="SAM" id="Coils"/>
    </source>
</evidence>
<sequence>MEYFLIFISSIDSLFSSLCSVSILWILSVFCLKKLEESDRVQAKIKHATGTTPGANTDKNRSSSVGTSIENAEKFLTLFDGFLVELDSVTERHPSLQEHIQNLQRANKELQKIQIVMESLKTRFFYGPVLDVYIKYRIHRLLAKFEHTKAYIDLRLYLLKASQGQFEAWLCRSRLLKMWLAESLSLQESVHNMECDSQADIRKHLQIQKVLSAESARIGSELEIYKKDSSNLENTLQEISSWSKKFELFLGAKMYQNGTKRWNEVLSQSISDEMDQVCLRFLTLTNLVKCYQIHLEGLSQMLQTQNKVPRTPRASITNIPLSITATK</sequence>
<organism evidence="2 3">
    <name type="scientific">Pelobates cultripes</name>
    <name type="common">Western spadefoot toad</name>
    <dbReference type="NCBI Taxonomy" id="61616"/>
    <lineage>
        <taxon>Eukaryota</taxon>
        <taxon>Metazoa</taxon>
        <taxon>Chordata</taxon>
        <taxon>Craniata</taxon>
        <taxon>Vertebrata</taxon>
        <taxon>Euteleostomi</taxon>
        <taxon>Amphibia</taxon>
        <taxon>Batrachia</taxon>
        <taxon>Anura</taxon>
        <taxon>Pelobatoidea</taxon>
        <taxon>Pelobatidae</taxon>
        <taxon>Pelobates</taxon>
    </lineage>
</organism>
<dbReference type="EMBL" id="OW240921">
    <property type="protein sequence ID" value="CAH2320344.1"/>
    <property type="molecule type" value="Genomic_DNA"/>
</dbReference>
<gene>
    <name evidence="2" type="ORF">PECUL_23A057024</name>
</gene>
<name>A0AAD1TC63_PELCU</name>
<dbReference type="AlphaFoldDB" id="A0AAD1TC63"/>
<keyword evidence="3" id="KW-1185">Reference proteome</keyword>
<protein>
    <submittedName>
        <fullName evidence="2">Uncharacterized protein</fullName>
    </submittedName>
</protein>
<dbReference type="Proteomes" id="UP001295444">
    <property type="component" value="Chromosome 10"/>
</dbReference>
<evidence type="ECO:0000313" key="3">
    <source>
        <dbReference type="Proteomes" id="UP001295444"/>
    </source>
</evidence>
<keyword evidence="1" id="KW-0175">Coiled coil</keyword>
<accession>A0AAD1TC63</accession>
<proteinExistence type="predicted"/>
<feature type="coiled-coil region" evidence="1">
    <location>
        <begin position="86"/>
        <end position="123"/>
    </location>
</feature>
<reference evidence="2" key="1">
    <citation type="submission" date="2022-03" db="EMBL/GenBank/DDBJ databases">
        <authorList>
            <person name="Alioto T."/>
            <person name="Alioto T."/>
            <person name="Gomez Garrido J."/>
        </authorList>
    </citation>
    <scope>NUCLEOTIDE SEQUENCE</scope>
</reference>